<dbReference type="AlphaFoldDB" id="A0A2U2DM46"/>
<protein>
    <submittedName>
        <fullName evidence="8">Chemotaxis protein</fullName>
    </submittedName>
</protein>
<feature type="domain" description="HAMP" evidence="7">
    <location>
        <begin position="338"/>
        <end position="391"/>
    </location>
</feature>
<dbReference type="EMBL" id="QFBC01000011">
    <property type="protein sequence ID" value="PWE54332.1"/>
    <property type="molecule type" value="Genomic_DNA"/>
</dbReference>
<dbReference type="Proteomes" id="UP000245252">
    <property type="component" value="Unassembled WGS sequence"/>
</dbReference>
<dbReference type="CDD" id="cd11386">
    <property type="entry name" value="MCP_signal"/>
    <property type="match status" value="1"/>
</dbReference>
<evidence type="ECO:0000256" key="2">
    <source>
        <dbReference type="ARBA" id="ARBA00022500"/>
    </source>
</evidence>
<proteinExistence type="inferred from homology"/>
<feature type="domain" description="HAMP" evidence="7">
    <location>
        <begin position="419"/>
        <end position="471"/>
    </location>
</feature>
<evidence type="ECO:0000259" key="6">
    <source>
        <dbReference type="PROSITE" id="PS50111"/>
    </source>
</evidence>
<dbReference type="PROSITE" id="PS50111">
    <property type="entry name" value="CHEMOTAXIS_TRANSDUC_2"/>
    <property type="match status" value="1"/>
</dbReference>
<keyword evidence="9" id="KW-1185">Reference proteome</keyword>
<feature type="compositionally biased region" description="Polar residues" evidence="5">
    <location>
        <begin position="724"/>
        <end position="737"/>
    </location>
</feature>
<dbReference type="SMART" id="SM00304">
    <property type="entry name" value="HAMP"/>
    <property type="match status" value="2"/>
</dbReference>
<comment type="subcellular location">
    <subcellularLocation>
        <location evidence="1">Membrane</location>
    </subcellularLocation>
</comment>
<dbReference type="Gene3D" id="6.10.340.10">
    <property type="match status" value="1"/>
</dbReference>
<evidence type="ECO:0000256" key="4">
    <source>
        <dbReference type="PROSITE-ProRule" id="PRU00284"/>
    </source>
</evidence>
<evidence type="ECO:0000256" key="1">
    <source>
        <dbReference type="ARBA" id="ARBA00004370"/>
    </source>
</evidence>
<dbReference type="FunFam" id="1.10.287.950:FF:000001">
    <property type="entry name" value="Methyl-accepting chemotaxis sensory transducer"/>
    <property type="match status" value="1"/>
</dbReference>
<evidence type="ECO:0000256" key="3">
    <source>
        <dbReference type="ARBA" id="ARBA00029447"/>
    </source>
</evidence>
<dbReference type="Gene3D" id="1.10.287.950">
    <property type="entry name" value="Methyl-accepting chemotaxis protein"/>
    <property type="match status" value="1"/>
</dbReference>
<keyword evidence="2" id="KW-0145">Chemotaxis</keyword>
<evidence type="ECO:0000313" key="9">
    <source>
        <dbReference type="Proteomes" id="UP000245252"/>
    </source>
</evidence>
<feature type="region of interest" description="Disordered" evidence="5">
    <location>
        <begin position="724"/>
        <end position="764"/>
    </location>
</feature>
<name>A0A2U2DM46_9HYPH</name>
<organism evidence="8 9">
    <name type="scientific">Metarhizobium album</name>
    <dbReference type="NCBI Taxonomy" id="2182425"/>
    <lineage>
        <taxon>Bacteria</taxon>
        <taxon>Pseudomonadati</taxon>
        <taxon>Pseudomonadota</taxon>
        <taxon>Alphaproteobacteria</taxon>
        <taxon>Hyphomicrobiales</taxon>
        <taxon>Rhizobiaceae</taxon>
        <taxon>Metarhizobium</taxon>
    </lineage>
</organism>
<dbReference type="PANTHER" id="PTHR43531:SF11">
    <property type="entry name" value="METHYL-ACCEPTING CHEMOTAXIS PROTEIN 3"/>
    <property type="match status" value="1"/>
</dbReference>
<dbReference type="GO" id="GO:0016020">
    <property type="term" value="C:membrane"/>
    <property type="evidence" value="ECO:0007669"/>
    <property type="project" value="UniProtKB-SubCell"/>
</dbReference>
<dbReference type="RefSeq" id="WP_109460356.1">
    <property type="nucleotide sequence ID" value="NZ_QFBC01000011.1"/>
</dbReference>
<evidence type="ECO:0000259" key="7">
    <source>
        <dbReference type="PROSITE" id="PS50885"/>
    </source>
</evidence>
<dbReference type="PANTHER" id="PTHR43531">
    <property type="entry name" value="PROTEIN ICFG"/>
    <property type="match status" value="1"/>
</dbReference>
<dbReference type="SUPFAM" id="SSF158472">
    <property type="entry name" value="HAMP domain-like"/>
    <property type="match status" value="1"/>
</dbReference>
<sequence>MLFKSTTGRNIFSVAACGLVATIAASAILFNTAYEDISASSLERIRQIAKAEAMGSENKIAAALGVVNTMESVLSTMKDTNDASRAKGDAILQNMLADNPALLAVWTGWEPNAFDGADKDFVGKEGHDTTGRYVPYWVRNGETISHTALTDYATAGPGDYYQLPFTQKKTFVIEPYPYAIGGKDVLITSISKPIIVDGKPVGVAGIDLSLDAANKAISAIHPMETGFMSLITGSGGIISHPAAELVGKNIRDGGAQTAGWDKLIASPDVEQEIIGPDGKTYFAVASAVRLTPDSNWYAIVIVPKATVFAQLNNMIRDAILTTAIAALLLSLAGWLIARKFIRRITNVIDETGQIASGQLNVVLKDEKAKDEIGDLSRSLGILLESNREKVRLEAAAEASRTEQERERAERARISSAQEADVKFAVTELAAGLAKLSDGDMTVRLDQPFTEALDQTRSNFNTSVEKLRAAMISFSDNASVILSGSEEIRSAADDLARRTEQQAASVEETAAALEEITTSVKDSTLRAEEAGNLVGRAKESAERSGKIVRNAVEAMNGIEQSSQSISNIIGVIDEIAFQTNLLALNAGVEAARAGEAGKGFAVVAQEVRELAQRSATAAKEIKALISSSGEQVRHGVSLVGQTGEALQVIVQEVQQINSNVQAIVQSAREQSTGLQEINTAVNQMDQATQKNAAMVEESNAASHTLVTEVSSLSNRLGQFNLGTQQSRGAAFSTPQSRPKAQPVPQRAAQPVASASATTRPVASPARALAGKLATAFHGNAAATQPAGGDWEEF</sequence>
<dbReference type="CDD" id="cd06225">
    <property type="entry name" value="HAMP"/>
    <property type="match status" value="1"/>
</dbReference>
<dbReference type="Gene3D" id="3.30.450.20">
    <property type="entry name" value="PAS domain"/>
    <property type="match status" value="2"/>
</dbReference>
<dbReference type="CDD" id="cd12913">
    <property type="entry name" value="PDC1_MCP_like"/>
    <property type="match status" value="1"/>
</dbReference>
<dbReference type="CDD" id="cd12912">
    <property type="entry name" value="PDC2_MCP_like"/>
    <property type="match status" value="1"/>
</dbReference>
<dbReference type="Pfam" id="PF22673">
    <property type="entry name" value="MCP-like_PDC_1"/>
    <property type="match status" value="1"/>
</dbReference>
<dbReference type="InterPro" id="IPR003660">
    <property type="entry name" value="HAMP_dom"/>
</dbReference>
<dbReference type="Pfam" id="PF00672">
    <property type="entry name" value="HAMP"/>
    <property type="match status" value="1"/>
</dbReference>
<comment type="caution">
    <text evidence="8">The sequence shown here is derived from an EMBL/GenBank/DDBJ whole genome shotgun (WGS) entry which is preliminary data.</text>
</comment>
<evidence type="ECO:0000256" key="5">
    <source>
        <dbReference type="SAM" id="MobiDB-lite"/>
    </source>
</evidence>
<feature type="domain" description="Methyl-accepting transducer" evidence="6">
    <location>
        <begin position="476"/>
        <end position="705"/>
    </location>
</feature>
<dbReference type="GO" id="GO:0007165">
    <property type="term" value="P:signal transduction"/>
    <property type="evidence" value="ECO:0007669"/>
    <property type="project" value="UniProtKB-KW"/>
</dbReference>
<dbReference type="GO" id="GO:0006935">
    <property type="term" value="P:chemotaxis"/>
    <property type="evidence" value="ECO:0007669"/>
    <property type="project" value="UniProtKB-KW"/>
</dbReference>
<dbReference type="OrthoDB" id="3378718at2"/>
<dbReference type="SMART" id="SM00283">
    <property type="entry name" value="MA"/>
    <property type="match status" value="1"/>
</dbReference>
<keyword evidence="4" id="KW-0807">Transducer</keyword>
<evidence type="ECO:0000313" key="8">
    <source>
        <dbReference type="EMBL" id="PWE54332.1"/>
    </source>
</evidence>
<dbReference type="Pfam" id="PF00015">
    <property type="entry name" value="MCPsignal"/>
    <property type="match status" value="1"/>
</dbReference>
<dbReference type="InterPro" id="IPR004089">
    <property type="entry name" value="MCPsignal_dom"/>
</dbReference>
<dbReference type="InterPro" id="IPR051310">
    <property type="entry name" value="MCP_chemotaxis"/>
</dbReference>
<dbReference type="PROSITE" id="PS50885">
    <property type="entry name" value="HAMP"/>
    <property type="match status" value="2"/>
</dbReference>
<accession>A0A2U2DM46</accession>
<gene>
    <name evidence="8" type="ORF">DEM27_21800</name>
</gene>
<comment type="similarity">
    <text evidence="3">Belongs to the methyl-accepting chemotaxis (MCP) protein family.</text>
</comment>
<dbReference type="SUPFAM" id="SSF58104">
    <property type="entry name" value="Methyl-accepting chemotaxis protein (MCP) signaling domain"/>
    <property type="match status" value="1"/>
</dbReference>
<reference evidence="8 9" key="1">
    <citation type="submission" date="2018-05" db="EMBL/GenBank/DDBJ databases">
        <title>The draft genome of strain NS-104.</title>
        <authorList>
            <person name="Hang P."/>
            <person name="Jiang J."/>
        </authorList>
    </citation>
    <scope>NUCLEOTIDE SEQUENCE [LARGE SCALE GENOMIC DNA]</scope>
    <source>
        <strain evidence="8 9">NS-104</strain>
    </source>
</reference>